<keyword evidence="5 7" id="KW-0472">Membrane</keyword>
<keyword evidence="10" id="KW-1185">Reference proteome</keyword>
<dbReference type="SUPFAM" id="SSF48652">
    <property type="entry name" value="Tetraspanin"/>
    <property type="match status" value="1"/>
</dbReference>
<dbReference type="PROSITE" id="PS00421">
    <property type="entry name" value="TM4_1"/>
    <property type="match status" value="1"/>
</dbReference>
<dbReference type="PRINTS" id="PR00259">
    <property type="entry name" value="TMFOUR"/>
</dbReference>
<evidence type="ECO:0000256" key="5">
    <source>
        <dbReference type="ARBA" id="ARBA00023136"/>
    </source>
</evidence>
<dbReference type="PIRSF" id="PIRSF002419">
    <property type="entry name" value="Tetraspanin"/>
    <property type="match status" value="1"/>
</dbReference>
<feature type="transmembrane region" description="Helical" evidence="7">
    <location>
        <begin position="47"/>
        <end position="68"/>
    </location>
</feature>
<dbReference type="Gene3D" id="1.10.1450.10">
    <property type="entry name" value="Tetraspanin"/>
    <property type="match status" value="1"/>
</dbReference>
<dbReference type="GO" id="GO:0005886">
    <property type="term" value="C:plasma membrane"/>
    <property type="evidence" value="ECO:0007669"/>
    <property type="project" value="TreeGrafter"/>
</dbReference>
<comment type="subcellular location">
    <subcellularLocation>
        <location evidence="1 7">Membrane</location>
        <topology evidence="1 7">Multi-pass membrane protein</topology>
    </subcellularLocation>
</comment>
<comment type="caution">
    <text evidence="8">The sequence shown here is derived from an EMBL/GenBank/DDBJ whole genome shotgun (WGS) entry which is preliminary data.</text>
</comment>
<proteinExistence type="inferred from homology"/>
<feature type="transmembrane region" description="Helical" evidence="7">
    <location>
        <begin position="7"/>
        <end position="27"/>
    </location>
</feature>
<accession>A0AAN8PXF1</accession>
<keyword evidence="6" id="KW-1015">Disulfide bond</keyword>
<evidence type="ECO:0000256" key="7">
    <source>
        <dbReference type="RuleBase" id="RU361218"/>
    </source>
</evidence>
<dbReference type="InterPro" id="IPR008952">
    <property type="entry name" value="Tetraspanin_EC2_sf"/>
</dbReference>
<protein>
    <recommendedName>
        <fullName evidence="7">Tetraspanin</fullName>
    </recommendedName>
</protein>
<dbReference type="EMBL" id="JAWJWE010000037">
    <property type="protein sequence ID" value="KAK6625416.1"/>
    <property type="molecule type" value="Genomic_DNA"/>
</dbReference>
<dbReference type="Proteomes" id="UP001359485">
    <property type="component" value="Unassembled WGS sequence"/>
</dbReference>
<dbReference type="CDD" id="cd03127">
    <property type="entry name" value="tetraspanin_LEL"/>
    <property type="match status" value="1"/>
</dbReference>
<dbReference type="InterPro" id="IPR000301">
    <property type="entry name" value="Tetraspanin_animals"/>
</dbReference>
<comment type="similarity">
    <text evidence="2 7">Belongs to the tetraspanin (TM4SF) family.</text>
</comment>
<dbReference type="Proteomes" id="UP001372834">
    <property type="component" value="Unassembled WGS sequence"/>
</dbReference>
<dbReference type="PANTHER" id="PTHR19282:SF456">
    <property type="entry name" value="CD63 MOLECULE"/>
    <property type="match status" value="1"/>
</dbReference>
<reference evidence="8 11" key="1">
    <citation type="submission" date="2023-10" db="EMBL/GenBank/DDBJ databases">
        <title>Genomes of two closely related lineages of the louse Polyplax serrata with different host specificities.</title>
        <authorList>
            <person name="Martinu J."/>
            <person name="Tarabai H."/>
            <person name="Stefka J."/>
            <person name="Hypsa V."/>
        </authorList>
    </citation>
    <scope>NUCLEOTIDE SEQUENCE [LARGE SCALE GENOMIC DNA]</scope>
    <source>
        <strain evidence="9">98ZLc_SE</strain>
        <strain evidence="8">HR10_N</strain>
    </source>
</reference>
<keyword evidence="3 7" id="KW-0812">Transmembrane</keyword>
<evidence type="ECO:0000256" key="3">
    <source>
        <dbReference type="ARBA" id="ARBA00022692"/>
    </source>
</evidence>
<evidence type="ECO:0000256" key="2">
    <source>
        <dbReference type="ARBA" id="ARBA00006840"/>
    </source>
</evidence>
<feature type="transmembrane region" description="Helical" evidence="7">
    <location>
        <begin position="190"/>
        <end position="213"/>
    </location>
</feature>
<name>A0AAN8PXF1_POLSC</name>
<evidence type="ECO:0000313" key="10">
    <source>
        <dbReference type="Proteomes" id="UP001359485"/>
    </source>
</evidence>
<feature type="disulfide bond" evidence="6">
    <location>
        <begin position="138"/>
        <end position="157"/>
    </location>
</feature>
<dbReference type="InterPro" id="IPR018499">
    <property type="entry name" value="Tetraspanin/Peripherin"/>
</dbReference>
<evidence type="ECO:0000256" key="4">
    <source>
        <dbReference type="ARBA" id="ARBA00022989"/>
    </source>
</evidence>
<dbReference type="EMBL" id="JAWJWF010000002">
    <property type="protein sequence ID" value="KAK6638038.1"/>
    <property type="molecule type" value="Genomic_DNA"/>
</dbReference>
<evidence type="ECO:0000256" key="1">
    <source>
        <dbReference type="ARBA" id="ARBA00004141"/>
    </source>
</evidence>
<keyword evidence="4 7" id="KW-1133">Transmembrane helix</keyword>
<dbReference type="Pfam" id="PF00335">
    <property type="entry name" value="Tetraspanin"/>
    <property type="match status" value="1"/>
</dbReference>
<feature type="transmembrane region" description="Helical" evidence="7">
    <location>
        <begin position="75"/>
        <end position="97"/>
    </location>
</feature>
<organism evidence="8 11">
    <name type="scientific">Polyplax serrata</name>
    <name type="common">Common mouse louse</name>
    <dbReference type="NCBI Taxonomy" id="468196"/>
    <lineage>
        <taxon>Eukaryota</taxon>
        <taxon>Metazoa</taxon>
        <taxon>Ecdysozoa</taxon>
        <taxon>Arthropoda</taxon>
        <taxon>Hexapoda</taxon>
        <taxon>Insecta</taxon>
        <taxon>Pterygota</taxon>
        <taxon>Neoptera</taxon>
        <taxon>Paraneoptera</taxon>
        <taxon>Psocodea</taxon>
        <taxon>Troctomorpha</taxon>
        <taxon>Phthiraptera</taxon>
        <taxon>Anoplura</taxon>
        <taxon>Polyplacidae</taxon>
        <taxon>Polyplax</taxon>
    </lineage>
</organism>
<feature type="disulfide bond" evidence="6">
    <location>
        <begin position="137"/>
        <end position="176"/>
    </location>
</feature>
<dbReference type="InterPro" id="IPR018503">
    <property type="entry name" value="Tetraspanin_CS"/>
</dbReference>
<evidence type="ECO:0000313" key="11">
    <source>
        <dbReference type="Proteomes" id="UP001372834"/>
    </source>
</evidence>
<gene>
    <name evidence="8" type="ORF">RUM43_005714</name>
    <name evidence="9" type="ORF">RUM44_008462</name>
</gene>
<evidence type="ECO:0000313" key="9">
    <source>
        <dbReference type="EMBL" id="KAK6638038.1"/>
    </source>
</evidence>
<sequence>MDAGRLNLVSSFQLIGIALIVVGSLLLSNIASFEDLVKDEGMKTPQIFIIVVGIIIFFIATLGCCGAIRENKCMLIMFAVFLLFIFVVQLAVGIYALTHKDDFRQNVEKGLDKEFVKIGQDPKVKRLFEGMERDWHCCGVRGHSDYDRIRHVVPESCCADMNNCHTRPNDYWPSGCSTVLTDFTGKAGDILGGVAIALSLIEIVGAIFALRLASKVK</sequence>
<dbReference type="PANTHER" id="PTHR19282">
    <property type="entry name" value="TETRASPANIN"/>
    <property type="match status" value="1"/>
</dbReference>
<evidence type="ECO:0000313" key="8">
    <source>
        <dbReference type="EMBL" id="KAK6625416.1"/>
    </source>
</evidence>
<evidence type="ECO:0000256" key="6">
    <source>
        <dbReference type="PIRSR" id="PIRSR002419-1"/>
    </source>
</evidence>
<dbReference type="AlphaFoldDB" id="A0AAN8PXF1"/>